<accession>A0ABQ9J5W9</accession>
<keyword evidence="1" id="KW-0812">Transmembrane</keyword>
<name>A0ABQ9J5W9_9CUCU</name>
<comment type="caution">
    <text evidence="2">The sequence shown here is derived from an EMBL/GenBank/DDBJ whole genome shotgun (WGS) entry which is preliminary data.</text>
</comment>
<keyword evidence="1" id="KW-0472">Membrane</keyword>
<dbReference type="EMBL" id="JAPWTJ010001249">
    <property type="protein sequence ID" value="KAJ8973040.1"/>
    <property type="molecule type" value="Genomic_DNA"/>
</dbReference>
<keyword evidence="1" id="KW-1133">Transmembrane helix</keyword>
<dbReference type="Proteomes" id="UP001162164">
    <property type="component" value="Unassembled WGS sequence"/>
</dbReference>
<organism evidence="2 3">
    <name type="scientific">Molorchus minor</name>
    <dbReference type="NCBI Taxonomy" id="1323400"/>
    <lineage>
        <taxon>Eukaryota</taxon>
        <taxon>Metazoa</taxon>
        <taxon>Ecdysozoa</taxon>
        <taxon>Arthropoda</taxon>
        <taxon>Hexapoda</taxon>
        <taxon>Insecta</taxon>
        <taxon>Pterygota</taxon>
        <taxon>Neoptera</taxon>
        <taxon>Endopterygota</taxon>
        <taxon>Coleoptera</taxon>
        <taxon>Polyphaga</taxon>
        <taxon>Cucujiformia</taxon>
        <taxon>Chrysomeloidea</taxon>
        <taxon>Cerambycidae</taxon>
        <taxon>Lamiinae</taxon>
        <taxon>Monochamini</taxon>
        <taxon>Molorchus</taxon>
    </lineage>
</organism>
<reference evidence="2" key="1">
    <citation type="journal article" date="2023" name="Insect Mol. Biol.">
        <title>Genome sequencing provides insights into the evolution of gene families encoding plant cell wall-degrading enzymes in longhorned beetles.</title>
        <authorList>
            <person name="Shin N.R."/>
            <person name="Okamura Y."/>
            <person name="Kirsch R."/>
            <person name="Pauchet Y."/>
        </authorList>
    </citation>
    <scope>NUCLEOTIDE SEQUENCE</scope>
    <source>
        <strain evidence="2">MMC_N1</strain>
    </source>
</reference>
<evidence type="ECO:0000313" key="2">
    <source>
        <dbReference type="EMBL" id="KAJ8973040.1"/>
    </source>
</evidence>
<proteinExistence type="predicted"/>
<keyword evidence="3" id="KW-1185">Reference proteome</keyword>
<evidence type="ECO:0000256" key="1">
    <source>
        <dbReference type="SAM" id="Phobius"/>
    </source>
</evidence>
<sequence>MSILFFLTRPNQMYCGWNSYQDSNIFNIPTNLTLKSKILLNGKARVIVGFWITVVPSFHNFIGVLFGFIRLSHTNLPLPLRNT</sequence>
<evidence type="ECO:0000313" key="3">
    <source>
        <dbReference type="Proteomes" id="UP001162164"/>
    </source>
</evidence>
<protein>
    <submittedName>
        <fullName evidence="2">Uncharacterized protein</fullName>
    </submittedName>
</protein>
<feature type="transmembrane region" description="Helical" evidence="1">
    <location>
        <begin position="46"/>
        <end position="69"/>
    </location>
</feature>
<gene>
    <name evidence="2" type="ORF">NQ317_017986</name>
</gene>